<feature type="domain" description="DUF5641" evidence="2">
    <location>
        <begin position="95"/>
        <end position="138"/>
    </location>
</feature>
<evidence type="ECO:0000313" key="4">
    <source>
        <dbReference type="Proteomes" id="UP001152795"/>
    </source>
</evidence>
<dbReference type="OrthoDB" id="6431014at2759"/>
<reference evidence="3" key="1">
    <citation type="submission" date="2020-04" db="EMBL/GenBank/DDBJ databases">
        <authorList>
            <person name="Alioto T."/>
            <person name="Alioto T."/>
            <person name="Gomez Garrido J."/>
        </authorList>
    </citation>
    <scope>NUCLEOTIDE SEQUENCE</scope>
    <source>
        <strain evidence="3">A484AB</strain>
    </source>
</reference>
<dbReference type="Proteomes" id="UP001152795">
    <property type="component" value="Unassembled WGS sequence"/>
</dbReference>
<sequence>MARSPWWGGFFERMVGFMKVALRKAVGRASLTFDQLKEVLMNVEVQLNNRPLGYLEDDIESLPLTPNTLIHGANISLPEEDLDDMEEDEVKRMREEKDRGQWKVGVIQEFVNGRDGVIRGAKLKTVNGVRERPLQLLYPMELCVSKNADKKVMKQLNPKAEEFQPRKERAAKTNAKKRLEQLAKTVQDDEL</sequence>
<organism evidence="3 4">
    <name type="scientific">Paramuricea clavata</name>
    <name type="common">Red gorgonian</name>
    <name type="synonym">Violescent sea-whip</name>
    <dbReference type="NCBI Taxonomy" id="317549"/>
    <lineage>
        <taxon>Eukaryota</taxon>
        <taxon>Metazoa</taxon>
        <taxon>Cnidaria</taxon>
        <taxon>Anthozoa</taxon>
        <taxon>Octocorallia</taxon>
        <taxon>Malacalcyonacea</taxon>
        <taxon>Plexauridae</taxon>
        <taxon>Paramuricea</taxon>
    </lineage>
</organism>
<feature type="compositionally biased region" description="Basic and acidic residues" evidence="1">
    <location>
        <begin position="159"/>
        <end position="176"/>
    </location>
</feature>
<feature type="region of interest" description="Disordered" evidence="1">
    <location>
        <begin position="157"/>
        <end position="176"/>
    </location>
</feature>
<dbReference type="AlphaFoldDB" id="A0A6S7JBL9"/>
<proteinExistence type="predicted"/>
<accession>A0A6S7JBL9</accession>
<dbReference type="GO" id="GO:0003676">
    <property type="term" value="F:nucleic acid binding"/>
    <property type="evidence" value="ECO:0007669"/>
    <property type="project" value="InterPro"/>
</dbReference>
<comment type="caution">
    <text evidence="3">The sequence shown here is derived from an EMBL/GenBank/DDBJ whole genome shotgun (WGS) entry which is preliminary data.</text>
</comment>
<dbReference type="InterPro" id="IPR040676">
    <property type="entry name" value="DUF5641"/>
</dbReference>
<gene>
    <name evidence="3" type="ORF">PACLA_8A012287</name>
</gene>
<dbReference type="Pfam" id="PF18701">
    <property type="entry name" value="DUF5641"/>
    <property type="match status" value="1"/>
</dbReference>
<evidence type="ECO:0000256" key="1">
    <source>
        <dbReference type="SAM" id="MobiDB-lite"/>
    </source>
</evidence>
<evidence type="ECO:0000313" key="3">
    <source>
        <dbReference type="EMBL" id="CAB4029536.1"/>
    </source>
</evidence>
<dbReference type="InterPro" id="IPR036397">
    <property type="entry name" value="RNaseH_sf"/>
</dbReference>
<dbReference type="EMBL" id="CACRXK020016235">
    <property type="protein sequence ID" value="CAB4029536.1"/>
    <property type="molecule type" value="Genomic_DNA"/>
</dbReference>
<keyword evidence="4" id="KW-1185">Reference proteome</keyword>
<dbReference type="Gene3D" id="3.30.420.10">
    <property type="entry name" value="Ribonuclease H-like superfamily/Ribonuclease H"/>
    <property type="match status" value="1"/>
</dbReference>
<name>A0A6S7JBL9_PARCT</name>
<evidence type="ECO:0000259" key="2">
    <source>
        <dbReference type="Pfam" id="PF18701"/>
    </source>
</evidence>
<protein>
    <recommendedName>
        <fullName evidence="2">DUF5641 domain-containing protein</fullName>
    </recommendedName>
</protein>